<dbReference type="EMBL" id="BRLB01000001">
    <property type="protein sequence ID" value="GKX27849.1"/>
    <property type="molecule type" value="Genomic_DNA"/>
</dbReference>
<evidence type="ECO:0000313" key="2">
    <source>
        <dbReference type="Proteomes" id="UP001144256"/>
    </source>
</evidence>
<accession>A0A9W5Y9H0</accession>
<proteinExistence type="predicted"/>
<evidence type="ECO:0000313" key="1">
    <source>
        <dbReference type="EMBL" id="GKX27849.1"/>
    </source>
</evidence>
<dbReference type="RefSeq" id="WP_281811564.1">
    <property type="nucleotide sequence ID" value="NZ_BRLB01000001.1"/>
</dbReference>
<dbReference type="Proteomes" id="UP001144256">
    <property type="component" value="Unassembled WGS sequence"/>
</dbReference>
<comment type="caution">
    <text evidence="1">The sequence shown here is derived from an EMBL/GenBank/DDBJ whole genome shotgun (WGS) entry which is preliminary data.</text>
</comment>
<reference evidence="1" key="1">
    <citation type="submission" date="2022-06" db="EMBL/GenBank/DDBJ databases">
        <title>Vallitalea longa sp. nov., an anaerobic bacterium isolated from marine sediment.</title>
        <authorList>
            <person name="Hirano S."/>
            <person name="Terahara T."/>
            <person name="Mori K."/>
            <person name="Hamada M."/>
            <person name="Matsumoto R."/>
            <person name="Kobayashi T."/>
        </authorList>
    </citation>
    <scope>NUCLEOTIDE SEQUENCE</scope>
    <source>
        <strain evidence="1">SH18-1</strain>
    </source>
</reference>
<sequence>MTGQEVFEITMDLIDERLDSGNISESDTVSYKVKAPSILTIGQCEIAKMLDYFSPLPNRITDLSQELEIDEVIATNLLPYFLATHLMLEEKDDVAAYFNDRYEELKYYYKKGQPASEEPIKDVYGGF</sequence>
<keyword evidence="2" id="KW-1185">Reference proteome</keyword>
<organism evidence="1 2">
    <name type="scientific">Vallitalea longa</name>
    <dbReference type="NCBI Taxonomy" id="2936439"/>
    <lineage>
        <taxon>Bacteria</taxon>
        <taxon>Bacillati</taxon>
        <taxon>Bacillota</taxon>
        <taxon>Clostridia</taxon>
        <taxon>Lachnospirales</taxon>
        <taxon>Vallitaleaceae</taxon>
        <taxon>Vallitalea</taxon>
    </lineage>
</organism>
<protein>
    <submittedName>
        <fullName evidence="1">Uncharacterized protein</fullName>
    </submittedName>
</protein>
<name>A0A9W5Y9H0_9FIRM</name>
<dbReference type="AlphaFoldDB" id="A0A9W5Y9H0"/>
<gene>
    <name evidence="1" type="ORF">SH1V18_03290</name>
</gene>